<reference evidence="1 2" key="1">
    <citation type="submission" date="2013-12" db="EMBL/GenBank/DDBJ databases">
        <title>Annotated genome of Streptomyces scopuliridis.</title>
        <authorList>
            <person name="Olson J.B."/>
        </authorList>
    </citation>
    <scope>NUCLEOTIDE SEQUENCE [LARGE SCALE GENOMIC DNA]</scope>
    <source>
        <strain evidence="1 2">RB72</strain>
    </source>
</reference>
<evidence type="ECO:0000313" key="2">
    <source>
        <dbReference type="Proteomes" id="UP000245992"/>
    </source>
</evidence>
<dbReference type="AlphaFoldDB" id="A0A2T7T7M5"/>
<accession>A0A2T7T7M5</accession>
<protein>
    <submittedName>
        <fullName evidence="1">Uncharacterized protein</fullName>
    </submittedName>
</protein>
<proteinExistence type="predicted"/>
<comment type="caution">
    <text evidence="1">The sequence shown here is derived from an EMBL/GenBank/DDBJ whole genome shotgun (WGS) entry which is preliminary data.</text>
</comment>
<dbReference type="EMBL" id="AZSP01000150">
    <property type="protein sequence ID" value="PVE11173.1"/>
    <property type="molecule type" value="Genomic_DNA"/>
</dbReference>
<evidence type="ECO:0000313" key="1">
    <source>
        <dbReference type="EMBL" id="PVE11173.1"/>
    </source>
</evidence>
<name>A0A2T7T7M5_9ACTN</name>
<dbReference type="Proteomes" id="UP000245992">
    <property type="component" value="Unassembled WGS sequence"/>
</dbReference>
<organism evidence="1 2">
    <name type="scientific">Streptomyces scopuliridis RB72</name>
    <dbReference type="NCBI Taxonomy" id="1440053"/>
    <lineage>
        <taxon>Bacteria</taxon>
        <taxon>Bacillati</taxon>
        <taxon>Actinomycetota</taxon>
        <taxon>Actinomycetes</taxon>
        <taxon>Kitasatosporales</taxon>
        <taxon>Streptomycetaceae</taxon>
        <taxon>Streptomyces</taxon>
    </lineage>
</organism>
<sequence length="57" mass="5948">MLPHVDQQLLSFALEPSALASDAAPRSIAAESEAMVPALIARGLALAALDSDMSYHL</sequence>
<keyword evidence="2" id="KW-1185">Reference proteome</keyword>
<gene>
    <name evidence="1" type="ORF">Y717_17265</name>
</gene>